<dbReference type="EMBL" id="RYFI01000017">
    <property type="protein sequence ID" value="RXF70863.1"/>
    <property type="molecule type" value="Genomic_DNA"/>
</dbReference>
<evidence type="ECO:0000313" key="2">
    <source>
        <dbReference type="EMBL" id="RXF70863.1"/>
    </source>
</evidence>
<dbReference type="AlphaFoldDB" id="A0A4Q0MCP1"/>
<reference evidence="2 3" key="1">
    <citation type="submission" date="2018-12" db="EMBL/GenBank/DDBJ databases">
        <title>bacterium Hansschlegelia zhihuaiae S113.</title>
        <authorList>
            <person name="He J."/>
        </authorList>
    </citation>
    <scope>NUCLEOTIDE SEQUENCE [LARGE SCALE GENOMIC DNA]</scope>
    <source>
        <strain evidence="2 3">S 113</strain>
    </source>
</reference>
<dbReference type="Proteomes" id="UP000289708">
    <property type="component" value="Unassembled WGS sequence"/>
</dbReference>
<evidence type="ECO:0000313" key="3">
    <source>
        <dbReference type="Proteomes" id="UP000289708"/>
    </source>
</evidence>
<comment type="caution">
    <text evidence="2">The sequence shown here is derived from an EMBL/GenBank/DDBJ whole genome shotgun (WGS) entry which is preliminary data.</text>
</comment>
<dbReference type="InterPro" id="IPR036409">
    <property type="entry name" value="Aldolase_II/adducin_N_sf"/>
</dbReference>
<keyword evidence="3" id="KW-1185">Reference proteome</keyword>
<name>A0A4Q0MCP1_9HYPH</name>
<dbReference type="SMART" id="SM01007">
    <property type="entry name" value="Aldolase_II"/>
    <property type="match status" value="1"/>
</dbReference>
<evidence type="ECO:0000259" key="1">
    <source>
        <dbReference type="SMART" id="SM01007"/>
    </source>
</evidence>
<dbReference type="Gene3D" id="3.40.225.10">
    <property type="entry name" value="Class II aldolase/adducin N-terminal domain"/>
    <property type="match status" value="1"/>
</dbReference>
<feature type="domain" description="Class II aldolase/adducin N-terminal" evidence="1">
    <location>
        <begin position="28"/>
        <end position="227"/>
    </location>
</feature>
<dbReference type="Pfam" id="PF00596">
    <property type="entry name" value="Aldolase_II"/>
    <property type="match status" value="1"/>
</dbReference>
<dbReference type="SUPFAM" id="SSF53639">
    <property type="entry name" value="AraD/HMP-PK domain-like"/>
    <property type="match status" value="1"/>
</dbReference>
<protein>
    <submittedName>
        <fullName evidence="2">Bifunctional aldolase/short-chain dehydrogenase</fullName>
    </submittedName>
</protein>
<feature type="non-terminal residue" evidence="2">
    <location>
        <position position="263"/>
    </location>
</feature>
<dbReference type="RefSeq" id="WP_206659567.1">
    <property type="nucleotide sequence ID" value="NZ_RYFI01000017.1"/>
</dbReference>
<accession>A0A4Q0MCP1</accession>
<proteinExistence type="predicted"/>
<organism evidence="2 3">
    <name type="scientific">Hansschlegelia zhihuaiae</name>
    <dbReference type="NCBI Taxonomy" id="405005"/>
    <lineage>
        <taxon>Bacteria</taxon>
        <taxon>Pseudomonadati</taxon>
        <taxon>Pseudomonadota</taxon>
        <taxon>Alphaproteobacteria</taxon>
        <taxon>Hyphomicrobiales</taxon>
        <taxon>Methylopilaceae</taxon>
        <taxon>Hansschlegelia</taxon>
    </lineage>
</organism>
<gene>
    <name evidence="2" type="ORF">EK403_16980</name>
</gene>
<sequence length="263" mass="28677">MTSLWSDRDAAATVAAYAKRGVGEDLALRTYTARLLGRDPALVMHGGGNTSVKTRATTVLGEEINVLRVKGSGWDLATIEPAGHPAVRLEPLRRLRLLDALSDEEMVNVQRQNLMDSAAPNPSVETLLHAFLPQKFIDHTHSVAVCAIADQREAERLCDEVWGRRVGLVPYIMPGFSLAKAAAEVFEQSPKVEGLILLKHGIFSFGETARDSYERMIDLVAAAEAFITSRDRTLSAISIPFRSRSVAPPPTCFQRGEVDAAQA</sequence>
<dbReference type="InterPro" id="IPR001303">
    <property type="entry name" value="Aldolase_II/adducin_N"/>
</dbReference>